<dbReference type="Gene3D" id="1.25.40.420">
    <property type="match status" value="1"/>
</dbReference>
<dbReference type="SUPFAM" id="SSF52317">
    <property type="entry name" value="Class I glutamine amidotransferase-like"/>
    <property type="match status" value="1"/>
</dbReference>
<dbReference type="InterPro" id="IPR029062">
    <property type="entry name" value="Class_I_gatase-like"/>
</dbReference>
<dbReference type="PANTHER" id="PTHR45774:SF3">
    <property type="entry name" value="BTB (POZ) DOMAIN-CONTAINING 2B-RELATED"/>
    <property type="match status" value="1"/>
</dbReference>
<comment type="caution">
    <text evidence="2">The sequence shown here is derived from an EMBL/GenBank/DDBJ whole genome shotgun (WGS) entry which is preliminary data.</text>
</comment>
<dbReference type="EMBL" id="JANTQA010000015">
    <property type="protein sequence ID" value="KAJ3448436.1"/>
    <property type="molecule type" value="Genomic_DNA"/>
</dbReference>
<evidence type="ECO:0000259" key="1">
    <source>
        <dbReference type="PROSITE" id="PS50097"/>
    </source>
</evidence>
<dbReference type="AlphaFoldDB" id="A0AAV8A600"/>
<evidence type="ECO:0000313" key="3">
    <source>
        <dbReference type="Proteomes" id="UP001146793"/>
    </source>
</evidence>
<sequence length="524" mass="60872">MRQHNNLIKNFVNNKDMADVVFLVGKEQTRFYGHKLILSITSLMFKGMFFTCQWKEISHNKEDEITKIRIPDVDPKVFLAVLSYCYQQKPKITLDMVFDLYKIADKYLIDKLKKVCCLYLKKKINCRNCIQFFDKALTLGDDILSNKFLKCIERNSKQILKRKGIFNQCSPKCIKQILKSDNLLIKEIELFRRIEECPQETKQKWQLLKQIRFNLIGTSSIKDIESHDLLKNYKRYLKKKNKKELDNFCLSLGKKKDHKKNSKKDQQFTDLKRDLPRKIKFKKKNSEMKILVLASTENEKYISDVKNSIADQGITHIEAISVNQRLPDWKEMKNYDCAFVFSYYPFSNAVALGNLLARFVETGKGIVICACDSLRENHARALGGRIMTDDFLPIKPGSLVYKQKLELGIILKPHHPIMDKVKRFDGGRDSFHINTKTVNHGGKVLASWENGVPLIAVKTNDQINHTQGMVVVLNIWPVSDQVRKNGSFWRTNTDGKTLISNSVQFAVNYKSEKEKNDLFFSKCI</sequence>
<dbReference type="InterPro" id="IPR000210">
    <property type="entry name" value="BTB/POZ_dom"/>
</dbReference>
<dbReference type="PANTHER" id="PTHR45774">
    <property type="entry name" value="BTB/POZ DOMAIN-CONTAINING"/>
    <property type="match status" value="1"/>
</dbReference>
<protein>
    <submittedName>
        <fullName evidence="2">Btb (Poz) domain-containing 2a-related</fullName>
    </submittedName>
</protein>
<proteinExistence type="predicted"/>
<gene>
    <name evidence="2" type="ORF">M0812_00916</name>
</gene>
<dbReference type="Gene3D" id="3.30.710.10">
    <property type="entry name" value="Potassium Channel Kv1.1, Chain A"/>
    <property type="match status" value="1"/>
</dbReference>
<dbReference type="Proteomes" id="UP001146793">
    <property type="component" value="Unassembled WGS sequence"/>
</dbReference>
<dbReference type="PROSITE" id="PS50097">
    <property type="entry name" value="BTB"/>
    <property type="match status" value="1"/>
</dbReference>
<dbReference type="Pfam" id="PF07707">
    <property type="entry name" value="BACK"/>
    <property type="match status" value="1"/>
</dbReference>
<dbReference type="Pfam" id="PF00651">
    <property type="entry name" value="BTB"/>
    <property type="match status" value="1"/>
</dbReference>
<reference evidence="2" key="1">
    <citation type="submission" date="2022-08" db="EMBL/GenBank/DDBJ databases">
        <title>Novel sulphate-reducing endosymbionts in the free-living metamonad Anaeramoeba.</title>
        <authorList>
            <person name="Jerlstrom-Hultqvist J."/>
            <person name="Cepicka I."/>
            <person name="Gallot-Lavallee L."/>
            <person name="Salas-Leiva D."/>
            <person name="Curtis B.A."/>
            <person name="Zahonova K."/>
            <person name="Pipaliya S."/>
            <person name="Dacks J."/>
            <person name="Roger A.J."/>
        </authorList>
    </citation>
    <scope>NUCLEOTIDE SEQUENCE</scope>
    <source>
        <strain evidence="2">Busselton2</strain>
    </source>
</reference>
<dbReference type="InterPro" id="IPR011705">
    <property type="entry name" value="BACK"/>
</dbReference>
<dbReference type="InterPro" id="IPR011333">
    <property type="entry name" value="SKP1/BTB/POZ_sf"/>
</dbReference>
<accession>A0AAV8A600</accession>
<name>A0AAV8A600_9EUKA</name>
<evidence type="ECO:0000313" key="2">
    <source>
        <dbReference type="EMBL" id="KAJ3448436.1"/>
    </source>
</evidence>
<dbReference type="SMART" id="SM00225">
    <property type="entry name" value="BTB"/>
    <property type="match status" value="1"/>
</dbReference>
<organism evidence="2 3">
    <name type="scientific">Anaeramoeba flamelloides</name>
    <dbReference type="NCBI Taxonomy" id="1746091"/>
    <lineage>
        <taxon>Eukaryota</taxon>
        <taxon>Metamonada</taxon>
        <taxon>Anaeramoebidae</taxon>
        <taxon>Anaeramoeba</taxon>
    </lineage>
</organism>
<dbReference type="SUPFAM" id="SSF54695">
    <property type="entry name" value="POZ domain"/>
    <property type="match status" value="1"/>
</dbReference>
<feature type="domain" description="BTB" evidence="1">
    <location>
        <begin position="18"/>
        <end position="94"/>
    </location>
</feature>